<dbReference type="STRING" id="888061.AXF15_02895"/>
<evidence type="ECO:0000256" key="4">
    <source>
        <dbReference type="ARBA" id="ARBA00022475"/>
    </source>
</evidence>
<evidence type="ECO:0000256" key="8">
    <source>
        <dbReference type="SAM" id="Phobius"/>
    </source>
</evidence>
<dbReference type="RefSeq" id="WP_066603085.1">
    <property type="nucleotide sequence ID" value="NZ_CP014230.1"/>
</dbReference>
<comment type="similarity">
    <text evidence="2">Belongs to the AzlC family.</text>
</comment>
<evidence type="ECO:0000256" key="3">
    <source>
        <dbReference type="ARBA" id="ARBA00022448"/>
    </source>
</evidence>
<keyword evidence="6 8" id="KW-1133">Transmembrane helix</keyword>
<gene>
    <name evidence="9" type="ORF">AXF15_02895</name>
</gene>
<dbReference type="PANTHER" id="PTHR34979:SF1">
    <property type="entry name" value="INNER MEMBRANE PROTEIN YGAZ"/>
    <property type="match status" value="1"/>
</dbReference>
<keyword evidence="3" id="KW-0813">Transport</keyword>
<feature type="transmembrane region" description="Helical" evidence="8">
    <location>
        <begin position="188"/>
        <end position="206"/>
    </location>
</feature>
<evidence type="ECO:0000256" key="7">
    <source>
        <dbReference type="ARBA" id="ARBA00023136"/>
    </source>
</evidence>
<reference evidence="10" key="1">
    <citation type="submission" date="2016-02" db="EMBL/GenBank/DDBJ databases">
        <authorList>
            <person name="Holder M.E."/>
            <person name="Ajami N.J."/>
            <person name="Petrosino J.F."/>
        </authorList>
    </citation>
    <scope>NUCLEOTIDE SEQUENCE [LARGE SCALE GENOMIC DNA]</scope>
    <source>
        <strain evidence="10">DSM 12838</strain>
    </source>
</reference>
<evidence type="ECO:0000256" key="2">
    <source>
        <dbReference type="ARBA" id="ARBA00010735"/>
    </source>
</evidence>
<comment type="subcellular location">
    <subcellularLocation>
        <location evidence="1">Cell membrane</location>
        <topology evidence="1">Multi-pass membrane protein</topology>
    </subcellularLocation>
</comment>
<dbReference type="PANTHER" id="PTHR34979">
    <property type="entry name" value="INNER MEMBRANE PROTEIN YGAZ"/>
    <property type="match status" value="1"/>
</dbReference>
<dbReference type="KEGG" id="doa:AXF15_02895"/>
<keyword evidence="7 8" id="KW-0472">Membrane</keyword>
<dbReference type="AlphaFoldDB" id="A0A0X8JNW0"/>
<dbReference type="OrthoDB" id="9803444at2"/>
<dbReference type="GO" id="GO:1903785">
    <property type="term" value="P:L-valine transmembrane transport"/>
    <property type="evidence" value="ECO:0007669"/>
    <property type="project" value="TreeGrafter"/>
</dbReference>
<dbReference type="Pfam" id="PF03591">
    <property type="entry name" value="AzlC"/>
    <property type="match status" value="1"/>
</dbReference>
<dbReference type="InterPro" id="IPR011606">
    <property type="entry name" value="Brnchd-chn_aa_trnsp_permease"/>
</dbReference>
<sequence>MTIAFRPGPLGPAFRQTLPVILGYVPVGFAYGVLAQKSGISDLNAILMSLLVYAGSAQLIAVGLVSAASSPLTIVATTFIVNLRHLLMSAALAPFLKHWSGPRLALFAGEMTDETFALHAGRFARGDAGQAETFGINVMAHCAWAGSTALGVGASSFVTDVKPIGLDYALPAMFIALLLGQLKSRTHAAVALAAGILSISLFLAGFAQSHVLIATISAATLGLGVHTWISRRSF</sequence>
<feature type="transmembrane region" description="Helical" evidence="8">
    <location>
        <begin position="16"/>
        <end position="34"/>
    </location>
</feature>
<feature type="transmembrane region" description="Helical" evidence="8">
    <location>
        <begin position="74"/>
        <end position="96"/>
    </location>
</feature>
<dbReference type="GO" id="GO:0005886">
    <property type="term" value="C:plasma membrane"/>
    <property type="evidence" value="ECO:0007669"/>
    <property type="project" value="UniProtKB-SubCell"/>
</dbReference>
<keyword evidence="4" id="KW-1003">Cell membrane</keyword>
<evidence type="ECO:0000313" key="10">
    <source>
        <dbReference type="Proteomes" id="UP000063964"/>
    </source>
</evidence>
<protein>
    <submittedName>
        <fullName evidence="9">Branched-chain amino acid ABC transporter permease</fullName>
    </submittedName>
</protein>
<feature type="transmembrane region" description="Helical" evidence="8">
    <location>
        <begin position="212"/>
        <end position="229"/>
    </location>
</feature>
<evidence type="ECO:0000256" key="5">
    <source>
        <dbReference type="ARBA" id="ARBA00022692"/>
    </source>
</evidence>
<evidence type="ECO:0000313" key="9">
    <source>
        <dbReference type="EMBL" id="AMD92156.1"/>
    </source>
</evidence>
<feature type="transmembrane region" description="Helical" evidence="8">
    <location>
        <begin position="46"/>
        <end position="68"/>
    </location>
</feature>
<accession>A0A0X8JNW0</accession>
<dbReference type="Proteomes" id="UP000063964">
    <property type="component" value="Chromosome"/>
</dbReference>
<organism evidence="9 10">
    <name type="scientific">Desulfomicrobium orale DSM 12838</name>
    <dbReference type="NCBI Taxonomy" id="888061"/>
    <lineage>
        <taxon>Bacteria</taxon>
        <taxon>Pseudomonadati</taxon>
        <taxon>Thermodesulfobacteriota</taxon>
        <taxon>Desulfovibrionia</taxon>
        <taxon>Desulfovibrionales</taxon>
        <taxon>Desulfomicrobiaceae</taxon>
        <taxon>Desulfomicrobium</taxon>
    </lineage>
</organism>
<dbReference type="EMBL" id="CP014230">
    <property type="protein sequence ID" value="AMD92156.1"/>
    <property type="molecule type" value="Genomic_DNA"/>
</dbReference>
<proteinExistence type="inferred from homology"/>
<evidence type="ECO:0000256" key="1">
    <source>
        <dbReference type="ARBA" id="ARBA00004651"/>
    </source>
</evidence>
<name>A0A0X8JNW0_9BACT</name>
<evidence type="ECO:0000256" key="6">
    <source>
        <dbReference type="ARBA" id="ARBA00022989"/>
    </source>
</evidence>
<keyword evidence="10" id="KW-1185">Reference proteome</keyword>
<keyword evidence="5 8" id="KW-0812">Transmembrane</keyword>